<dbReference type="InterPro" id="IPR029016">
    <property type="entry name" value="GAF-like_dom_sf"/>
</dbReference>
<dbReference type="Gene3D" id="3.30.450.40">
    <property type="match status" value="1"/>
</dbReference>
<name>A0AAV2WP63_MYCNE</name>
<dbReference type="InterPro" id="IPR003018">
    <property type="entry name" value="GAF"/>
</dbReference>
<feature type="domain" description="ANTAR" evidence="5">
    <location>
        <begin position="163"/>
        <end position="224"/>
    </location>
</feature>
<evidence type="ECO:0000256" key="1">
    <source>
        <dbReference type="ARBA" id="ARBA00022679"/>
    </source>
</evidence>
<dbReference type="GO" id="GO:0003723">
    <property type="term" value="F:RNA binding"/>
    <property type="evidence" value="ECO:0007669"/>
    <property type="project" value="InterPro"/>
</dbReference>
<reference evidence="6" key="2">
    <citation type="submission" date="2015-09" db="EMBL/GenBank/DDBJ databases">
        <title>Draft genome sequence of Mycobacterium neoaurum DSM 44074.</title>
        <authorList>
            <person name="Croce O."/>
            <person name="Robert C."/>
            <person name="Raoult D."/>
            <person name="Drancourt M."/>
        </authorList>
    </citation>
    <scope>NUCLEOTIDE SEQUENCE</scope>
    <source>
        <strain evidence="6">DSM 44074</strain>
    </source>
</reference>
<keyword evidence="4" id="KW-0804">Transcription</keyword>
<protein>
    <submittedName>
        <fullName evidence="6">ANTAR domain-containing protein</fullName>
    </submittedName>
</protein>
<dbReference type="AlphaFoldDB" id="A0AAV2WP63"/>
<sequence>MADAALIIRLVELADSLQRDDTADFAAAMLAMNAEAVSLVPGAQYCSITVLEDDDSIASLGPTHHHAEASDALQRETGEGPCLAAARGGGVIRVDDLENESRWPEFGSAALVRTPVRSVLSVHMFGSEIPPMAAMNFHAERRHAFTDESVEMAQILAAHATMAWNLQRREQQFSTALLSRDVIGQAKGMLMERFGVDAYEAFELLKRMSQESNVKLATVAEKIVTLTHPKSRPPD</sequence>
<dbReference type="PROSITE" id="PS50921">
    <property type="entry name" value="ANTAR"/>
    <property type="match status" value="1"/>
</dbReference>
<dbReference type="SUPFAM" id="SSF52172">
    <property type="entry name" value="CheY-like"/>
    <property type="match status" value="1"/>
</dbReference>
<dbReference type="EMBL" id="LK021340">
    <property type="protein sequence ID" value="CDQ46054.1"/>
    <property type="molecule type" value="Genomic_DNA"/>
</dbReference>
<keyword evidence="1" id="KW-0808">Transferase</keyword>
<dbReference type="InterPro" id="IPR005561">
    <property type="entry name" value="ANTAR"/>
</dbReference>
<evidence type="ECO:0000259" key="5">
    <source>
        <dbReference type="PROSITE" id="PS50921"/>
    </source>
</evidence>
<evidence type="ECO:0000256" key="2">
    <source>
        <dbReference type="ARBA" id="ARBA00022777"/>
    </source>
</evidence>
<accession>A0AAV2WP63</accession>
<dbReference type="SUPFAM" id="SSF55781">
    <property type="entry name" value="GAF domain-like"/>
    <property type="match status" value="1"/>
</dbReference>
<proteinExistence type="predicted"/>
<dbReference type="Proteomes" id="UP000028864">
    <property type="component" value="Unassembled WGS sequence"/>
</dbReference>
<dbReference type="Gene3D" id="1.10.10.10">
    <property type="entry name" value="Winged helix-like DNA-binding domain superfamily/Winged helix DNA-binding domain"/>
    <property type="match status" value="1"/>
</dbReference>
<reference evidence="6" key="1">
    <citation type="submission" date="2014-05" db="EMBL/GenBank/DDBJ databases">
        <authorList>
            <person name="Urmite Genomes"/>
        </authorList>
    </citation>
    <scope>NUCLEOTIDE SEQUENCE</scope>
    <source>
        <strain evidence="6">DSM 44074</strain>
    </source>
</reference>
<dbReference type="InterPro" id="IPR011006">
    <property type="entry name" value="CheY-like_superfamily"/>
</dbReference>
<evidence type="ECO:0000313" key="6">
    <source>
        <dbReference type="EMBL" id="CDQ46054.1"/>
    </source>
</evidence>
<evidence type="ECO:0000256" key="3">
    <source>
        <dbReference type="ARBA" id="ARBA00023015"/>
    </source>
</evidence>
<dbReference type="InterPro" id="IPR036388">
    <property type="entry name" value="WH-like_DNA-bd_sf"/>
</dbReference>
<dbReference type="GO" id="GO:0016301">
    <property type="term" value="F:kinase activity"/>
    <property type="evidence" value="ECO:0007669"/>
    <property type="project" value="UniProtKB-KW"/>
</dbReference>
<organism evidence="6 7">
    <name type="scientific">Mycolicibacterium neoaurum</name>
    <name type="common">Mycobacterium neoaurum</name>
    <dbReference type="NCBI Taxonomy" id="1795"/>
    <lineage>
        <taxon>Bacteria</taxon>
        <taxon>Bacillati</taxon>
        <taxon>Actinomycetota</taxon>
        <taxon>Actinomycetes</taxon>
        <taxon>Mycobacteriales</taxon>
        <taxon>Mycobacteriaceae</taxon>
        <taxon>Mycolicibacterium</taxon>
    </lineage>
</organism>
<dbReference type="PIRSF" id="PIRSF036625">
    <property type="entry name" value="GAF_ANTAR"/>
    <property type="match status" value="1"/>
</dbReference>
<dbReference type="Pfam" id="PF03861">
    <property type="entry name" value="ANTAR"/>
    <property type="match status" value="1"/>
</dbReference>
<dbReference type="InterPro" id="IPR012074">
    <property type="entry name" value="GAF_ANTAR"/>
</dbReference>
<dbReference type="Pfam" id="PF13185">
    <property type="entry name" value="GAF_2"/>
    <property type="match status" value="1"/>
</dbReference>
<keyword evidence="3" id="KW-0805">Transcription regulation</keyword>
<dbReference type="SMART" id="SM01012">
    <property type="entry name" value="ANTAR"/>
    <property type="match status" value="1"/>
</dbReference>
<evidence type="ECO:0000256" key="4">
    <source>
        <dbReference type="ARBA" id="ARBA00023163"/>
    </source>
</evidence>
<keyword evidence="2" id="KW-0418">Kinase</keyword>
<gene>
    <name evidence="6" type="ORF">BN1047_03957</name>
</gene>
<evidence type="ECO:0000313" key="7">
    <source>
        <dbReference type="Proteomes" id="UP000028864"/>
    </source>
</evidence>